<proteinExistence type="predicted"/>
<feature type="region of interest" description="Disordered" evidence="5">
    <location>
        <begin position="1014"/>
        <end position="1088"/>
    </location>
</feature>
<evidence type="ECO:0000313" key="8">
    <source>
        <dbReference type="Proteomes" id="UP000243876"/>
    </source>
</evidence>
<feature type="region of interest" description="Disordered" evidence="5">
    <location>
        <begin position="237"/>
        <end position="256"/>
    </location>
</feature>
<evidence type="ECO:0000256" key="5">
    <source>
        <dbReference type="SAM" id="MobiDB-lite"/>
    </source>
</evidence>
<dbReference type="GO" id="GO:0015031">
    <property type="term" value="P:protein transport"/>
    <property type="evidence" value="ECO:0007669"/>
    <property type="project" value="UniProtKB-KW"/>
</dbReference>
<sequence length="1116" mass="119562">MRIARSADNPEMVHAAVEQGVKASDEWIDARAALRDAVGEEDLSKVDELCEADEELRKVCRTRRALLGLKDQVRTWEDIWGKRPRPSTADEPKAHKSTDESKDSEEEEHGWDDLDILPEDDAPSPADDDDALSTISSVNSLSSPARPSLSTFLTEPLSSTASSLAALGSLEPLHTLCTRHSDELWPSRLDILNALPEWIDPTEYLWLLPMVDPKGIEAKWEDPSPWRSSSDWSERLLSTLPPQPPASSPAPPSRRSSDELTAFYISRIEHVASLGFISTALSLVQHGASQGVLGLDELGEELSLLSKLVYDRPAADDTSIALADEDLTLSYWRSLKPEQVIRAYLAHSSPLNLATSIRRLVFPYLSVLESHLERAGTPEPTLSTRLLYDYVLSLSSSPSLDLLQAVFESSKPTLPTGARIVKDDRDLARLALACLYGSWTTSEAGIVAMGKIFECLPAFDTSLSSIDPAASPIDLFTLAGSCAASPSAPLTPSTVFSHLLTATAATLSASLDLLDLHLSQLETFSRYSCAAPLSWFLSSHFSASEQRAWATRLARTAATGGGGWEGNEDEFESEDEWVGLMEVMRELTDDQGEKQDGGGEEGKKGMGKAFWLLGGDEVLRVFFGGLLAAGRFGLARTLLNPSSTNAPLESRVVEELVISASREFYDNAEEGNLHKGEMKMAFDWYASRPFSRQPDSTRSTRPFLSAAPQTPTIRLERDFIEATSRLCSFRIHSRPGIPITPIEIRHSADRLSFVARLLASNEDAFRHPAMLLELVNKLGYRGDRLAEVRTLAMLSEAALQAGEYDRAADVCDQMVQVVETMRKVAGKGKGQDRASISSLSAFLSIAGSAPSSSTTTAPPAEEAADHAWKACFQLGKHDAYEDLSRRMQALGQALVLCPPERIATLLPVWTALEHKVAKETLKKQKEEIEAKARGGAGGGDAVTAAAAAAGAGAAKVANFLAAAATSAAHRATSPVPPPAQLAPTSTSRAQPPQLASEATTAASRTLGRAATFFPFSQAPTPAPTAVLSSSGPATTSPPRATSSHTPSSPPSRFASAFDGLTNDPSAPKPKPDTGAGGAGGGGGGFRAGLSNKFTAGVGWLIGADEVLEQEGREGYS</sequence>
<evidence type="ECO:0000256" key="2">
    <source>
        <dbReference type="ARBA" id="ARBA00022448"/>
    </source>
</evidence>
<keyword evidence="2" id="KW-0813">Transport</keyword>
<dbReference type="Proteomes" id="UP000243876">
    <property type="component" value="Unassembled WGS sequence"/>
</dbReference>
<feature type="compositionally biased region" description="Acidic residues" evidence="5">
    <location>
        <begin position="102"/>
        <end position="131"/>
    </location>
</feature>
<feature type="compositionally biased region" description="Basic and acidic residues" evidence="5">
    <location>
        <begin position="88"/>
        <end position="101"/>
    </location>
</feature>
<evidence type="ECO:0000256" key="3">
    <source>
        <dbReference type="ARBA" id="ARBA00022824"/>
    </source>
</evidence>
<evidence type="ECO:0000256" key="4">
    <source>
        <dbReference type="ARBA" id="ARBA00022927"/>
    </source>
</evidence>
<dbReference type="GO" id="GO:0070939">
    <property type="term" value="C:Dsl1/NZR complex"/>
    <property type="evidence" value="ECO:0007669"/>
    <property type="project" value="TreeGrafter"/>
</dbReference>
<dbReference type="InterPro" id="IPR013244">
    <property type="entry name" value="Sec39_domain"/>
</dbReference>
<dbReference type="GO" id="GO:0000149">
    <property type="term" value="F:SNARE binding"/>
    <property type="evidence" value="ECO:0007669"/>
    <property type="project" value="TreeGrafter"/>
</dbReference>
<organism evidence="7 8">
    <name type="scientific">Sporidiobolus salmonicolor</name>
    <name type="common">Yeast-like fungus</name>
    <name type="synonym">Sporobolomyces salmonicolor</name>
    <dbReference type="NCBI Taxonomy" id="5005"/>
    <lineage>
        <taxon>Eukaryota</taxon>
        <taxon>Fungi</taxon>
        <taxon>Dikarya</taxon>
        <taxon>Basidiomycota</taxon>
        <taxon>Pucciniomycotina</taxon>
        <taxon>Microbotryomycetes</taxon>
        <taxon>Sporidiobolales</taxon>
        <taxon>Sporidiobolaceae</taxon>
        <taxon>Sporobolomyces</taxon>
    </lineage>
</organism>
<feature type="non-terminal residue" evidence="7">
    <location>
        <position position="1"/>
    </location>
</feature>
<keyword evidence="8" id="KW-1185">Reference proteome</keyword>
<keyword evidence="3" id="KW-0256">Endoplasmic reticulum</keyword>
<gene>
    <name evidence="7" type="primary">SPOSA6832_00144</name>
</gene>
<dbReference type="AlphaFoldDB" id="A0A0D6EFN0"/>
<keyword evidence="4" id="KW-0653">Protein transport</keyword>
<feature type="compositionally biased region" description="Gly residues" evidence="5">
    <location>
        <begin position="1074"/>
        <end position="1086"/>
    </location>
</feature>
<evidence type="ECO:0000256" key="1">
    <source>
        <dbReference type="ARBA" id="ARBA00004240"/>
    </source>
</evidence>
<dbReference type="PANTHER" id="PTHR15922">
    <property type="entry name" value="NEUROBLASTOMA-AMPLIFIED SEQUENCE"/>
    <property type="match status" value="1"/>
</dbReference>
<feature type="compositionally biased region" description="Low complexity" evidence="5">
    <location>
        <begin position="133"/>
        <end position="143"/>
    </location>
</feature>
<dbReference type="EMBL" id="CENE01000001">
    <property type="protein sequence ID" value="CEQ38691.1"/>
    <property type="molecule type" value="Genomic_DNA"/>
</dbReference>
<name>A0A0D6EFN0_SPOSA</name>
<evidence type="ECO:0000313" key="7">
    <source>
        <dbReference type="EMBL" id="CEQ38691.1"/>
    </source>
</evidence>
<feature type="region of interest" description="Disordered" evidence="5">
    <location>
        <begin position="82"/>
        <end position="150"/>
    </location>
</feature>
<feature type="region of interest" description="Disordered" evidence="5">
    <location>
        <begin position="970"/>
        <end position="1001"/>
    </location>
</feature>
<dbReference type="GO" id="GO:0006890">
    <property type="term" value="P:retrograde vesicle-mediated transport, Golgi to endoplasmic reticulum"/>
    <property type="evidence" value="ECO:0007669"/>
    <property type="project" value="InterPro"/>
</dbReference>
<feature type="compositionally biased region" description="Low complexity" evidence="5">
    <location>
        <begin position="1028"/>
        <end position="1046"/>
    </location>
</feature>
<dbReference type="OrthoDB" id="27490at2759"/>
<accession>A0A0D6EFN0</accession>
<feature type="compositionally biased region" description="Pro residues" evidence="5">
    <location>
        <begin position="241"/>
        <end position="252"/>
    </location>
</feature>
<feature type="domain" description="Sec39" evidence="6">
    <location>
        <begin position="161"/>
        <end position="930"/>
    </location>
</feature>
<comment type="subcellular location">
    <subcellularLocation>
        <location evidence="1">Endoplasmic reticulum</location>
    </subcellularLocation>
</comment>
<dbReference type="Pfam" id="PF08314">
    <property type="entry name" value="Sec39"/>
    <property type="match status" value="1"/>
</dbReference>
<reference evidence="8" key="1">
    <citation type="submission" date="2015-02" db="EMBL/GenBank/DDBJ databases">
        <authorList>
            <person name="Gon?alves P."/>
        </authorList>
    </citation>
    <scope>NUCLEOTIDE SEQUENCE [LARGE SCALE GENOMIC DNA]</scope>
</reference>
<protein>
    <submittedName>
        <fullName evidence="7">SPOSA6832_00144-mRNA-1:cds</fullName>
    </submittedName>
</protein>
<evidence type="ECO:0000259" key="6">
    <source>
        <dbReference type="Pfam" id="PF08314"/>
    </source>
</evidence>
<dbReference type="PANTHER" id="PTHR15922:SF2">
    <property type="entry name" value="NBAS SUBUNIT OF NRZ TETHERING COMPLEX"/>
    <property type="match status" value="1"/>
</dbReference>